<feature type="region of interest" description="Disordered" evidence="8">
    <location>
        <begin position="396"/>
        <end position="434"/>
    </location>
</feature>
<dbReference type="InterPro" id="IPR010472">
    <property type="entry name" value="FH3_dom"/>
</dbReference>
<dbReference type="RefSeq" id="XP_003865899.1">
    <property type="nucleotide sequence ID" value="XM_003865851.1"/>
</dbReference>
<dbReference type="SMART" id="SM01140">
    <property type="entry name" value="Drf_GBD"/>
    <property type="match status" value="1"/>
</dbReference>
<evidence type="ECO:0000259" key="10">
    <source>
        <dbReference type="PROSITE" id="PS51444"/>
    </source>
</evidence>
<dbReference type="SMART" id="SM00498">
    <property type="entry name" value="FH2"/>
    <property type="match status" value="1"/>
</dbReference>
<dbReference type="InterPro" id="IPR016024">
    <property type="entry name" value="ARM-type_fold"/>
</dbReference>
<gene>
    <name evidence="11" type="ORF">CORT_0A00670</name>
</gene>
<dbReference type="GO" id="GO:0001411">
    <property type="term" value="C:hyphal tip"/>
    <property type="evidence" value="ECO:0007669"/>
    <property type="project" value="UniProtKB-ARBA"/>
</dbReference>
<evidence type="ECO:0000256" key="8">
    <source>
        <dbReference type="SAM" id="MobiDB-lite"/>
    </source>
</evidence>
<evidence type="ECO:0000256" key="6">
    <source>
        <dbReference type="ARBA" id="ARBA00037935"/>
    </source>
</evidence>
<keyword evidence="5" id="KW-0131">Cell cycle</keyword>
<keyword evidence="12" id="KW-1185">Reference proteome</keyword>
<dbReference type="EMBL" id="HE681719">
    <property type="protein sequence ID" value="CCG20458.1"/>
    <property type="molecule type" value="Genomic_DNA"/>
</dbReference>
<name>H8WVI5_CANO9</name>
<dbReference type="GO" id="GO:0051016">
    <property type="term" value="P:barbed-end actin filament capping"/>
    <property type="evidence" value="ECO:0007669"/>
    <property type="project" value="TreeGrafter"/>
</dbReference>
<dbReference type="GO" id="GO:0043332">
    <property type="term" value="C:mating projection tip"/>
    <property type="evidence" value="ECO:0007669"/>
    <property type="project" value="TreeGrafter"/>
</dbReference>
<dbReference type="PROSITE" id="PS51232">
    <property type="entry name" value="GBD_FH3"/>
    <property type="match status" value="1"/>
</dbReference>
<evidence type="ECO:0000256" key="1">
    <source>
        <dbReference type="ARBA" id="ARBA00004266"/>
    </source>
</evidence>
<dbReference type="GO" id="GO:0031267">
    <property type="term" value="F:small GTPase binding"/>
    <property type="evidence" value="ECO:0007669"/>
    <property type="project" value="InterPro"/>
</dbReference>
<protein>
    <submittedName>
        <fullName evidence="11">Bnr1 formin</fullName>
    </submittedName>
</protein>
<dbReference type="GO" id="GO:1903475">
    <property type="term" value="P:mitotic actomyosin contractile ring assembly"/>
    <property type="evidence" value="ECO:0007669"/>
    <property type="project" value="TreeGrafter"/>
</dbReference>
<comment type="subcellular location">
    <subcellularLocation>
        <location evidence="1">Bud neck</location>
    </subcellularLocation>
    <subcellularLocation>
        <location evidence="2">Cell septum</location>
    </subcellularLocation>
</comment>
<dbReference type="OrthoDB" id="1104827at2759"/>
<reference evidence="11 12" key="1">
    <citation type="journal article" date="2012" name="PLoS ONE">
        <title>Sequence and analysis of the genome of the pathogenic yeast Candida orthopsilosis.</title>
        <authorList>
            <person name="Riccombeni A."/>
            <person name="Vidanes G."/>
            <person name="Proux-Wera E."/>
            <person name="Wolfe K.H."/>
            <person name="Butler G."/>
        </authorList>
    </citation>
    <scope>NUCLEOTIDE SEQUENCE [LARGE SCALE GENOMIC DNA]</scope>
    <source>
        <strain evidence="11 12">Co 90-125</strain>
    </source>
</reference>
<dbReference type="eggNOG" id="KOG1922">
    <property type="taxonomic scope" value="Eukaryota"/>
</dbReference>
<dbReference type="HOGENOM" id="CLU_002339_0_0_1"/>
<evidence type="ECO:0000256" key="2">
    <source>
        <dbReference type="ARBA" id="ARBA00004431"/>
    </source>
</evidence>
<dbReference type="PROSITE" id="PS51444">
    <property type="entry name" value="FH2"/>
    <property type="match status" value="1"/>
</dbReference>
<evidence type="ECO:0000256" key="7">
    <source>
        <dbReference type="SAM" id="Coils"/>
    </source>
</evidence>
<feature type="domain" description="FH2" evidence="10">
    <location>
        <begin position="862"/>
        <end position="1282"/>
    </location>
</feature>
<dbReference type="GO" id="GO:0051017">
    <property type="term" value="P:actin filament bundle assembly"/>
    <property type="evidence" value="ECO:0007669"/>
    <property type="project" value="TreeGrafter"/>
</dbReference>
<dbReference type="InterPro" id="IPR051661">
    <property type="entry name" value="Actin_filament_regulator"/>
</dbReference>
<dbReference type="GeneID" id="14536731"/>
<sequence>MSKLNPNSLHVTTIQGQREAVDTFERAFINKNKMPSKEDVEKLFENLLSVRAFPEKAKLSLRNQSTERKWDLILTQSETNSSFDLSRISLASMSTVSLHENVKSIPSKTTETITKAKIDKLPPSLKPKKSSLHLKEHQNLRETTISEGSPGWFVWKLLNKDVDLKNLVKLEKTLAENKLLDKENVTWTSNFLSIQGETALAVNLSSISKKVIKSDEEYNHEYLLVKCLKNALENQAYLRQAGHDNDAPISKSVIMSSLMGALTSTRMSTRFLVTEILVNLMKNGHKELRENIVNHLRHLTFNNKKRSSFKAWLEVFGSSLRSASWGSKINDHSYLKNYITITLILINVIVHTAGPAYKRITIRKELEGSHLLSVFETIKQFEDDRIHHELEKYERMAKEDEQEKRIRHSKTLPQLPNPNEDSDSKSISASSPTATTELDELARYGLFGSQKRNTQLSDPKDSLQPATPVFASQKNEESPLAQQVYSKIAALEISPNSDVIINKVLSLLDYVLESGPNIHPQLNDKESFSAVTLERLIDSLASESIARSAIAETKSLKRELKRQKQLNESLLKDAELSDKTKLAAENELQLSEIKSLGRQISLLQRQIKQLEQDRAKNFRNRNISHSFEDLSNREETDDDIDVSDQIRSSSDYRLEGTIVKDHVKQQFRSGPSTPPLLYSRPSQEVDDSINLKSLEIDRNLENQLVEHTNKTGVKLQSPVPLQSQTLLAPPPPPIPSFLGNFEKNATSIADTSSSNAPSAPPLPSFLLNSKAKDTLLVSSGDDKLVETATSPPLPPPPPPLPPFAFAQANTSTSSTESVGSIIPSPPPPPPLAADLLPKSKTVAVPIDKVVSKIDQNIVNESAQFSIKPKVKLKQLHWNKINDIEKTFWSEFEDSSISEKLAEEGVFEEIEKIFAASQPSKKASGSEKGKKLNSDSKAAKVTFLSRDLAQQFGINLHMFAGISNEALVLKILRCSPEVLENISVIEFFNNDALVDVSDNLAKNLLPYSSDPRTGKKPQKDPNELDRADRLYLELCFNLKHYWRARSKALIFTQSYNKEYLHLKEKLDLVDSGISCVKESGGFKSVLSILKIMGNFMNEHTKQARGFKLDSLQRLKYMKNESNSMSFLHYIEKIIRQSFSEYGSFVDDLEFLTETQNVSIEQLEVDCKAMNKEVEIINNSLQQGKLSREKDLHPSDRIRQTVAVPMQNATSRNALVQSRMKRTLSNFKSLMVYFGEDPNDAKAKDTFFQKITTFVAEFKKAHIDNIQREEEQRVYDARKKKIEDESVNKTPTEETDEKNFVDSVEESSAVIDSLLEKLKSTSDHAKIKRENRKSKLLSGGSETESLPSDLNSVTVENEYESVNNLKRRLTTRKSKLGLASTNEQGVSRAQVMLHQLRTAEDLTLIIPNDDVNKENMVNIEKE</sequence>
<accession>H8WVI5</accession>
<dbReference type="Pfam" id="PF06367">
    <property type="entry name" value="Drf_FH3"/>
    <property type="match status" value="1"/>
</dbReference>
<dbReference type="InterPro" id="IPR014768">
    <property type="entry name" value="GBD/FH3_dom"/>
</dbReference>
<dbReference type="Proteomes" id="UP000005018">
    <property type="component" value="Chromosome 1"/>
</dbReference>
<dbReference type="GO" id="GO:0030428">
    <property type="term" value="C:cell septum"/>
    <property type="evidence" value="ECO:0007669"/>
    <property type="project" value="UniProtKB-SubCell"/>
</dbReference>
<dbReference type="SMART" id="SM01139">
    <property type="entry name" value="Drf_FH3"/>
    <property type="match status" value="1"/>
</dbReference>
<dbReference type="FunFam" id="1.20.58.2220:FF:000006">
    <property type="entry name" value="Cytokinesis protein sepA"/>
    <property type="match status" value="1"/>
</dbReference>
<feature type="domain" description="GBD/FH3" evidence="9">
    <location>
        <begin position="32"/>
        <end position="491"/>
    </location>
</feature>
<dbReference type="InterPro" id="IPR042201">
    <property type="entry name" value="FH2_Formin_sf"/>
</dbReference>
<dbReference type="Gene3D" id="6.10.30.50">
    <property type="match status" value="1"/>
</dbReference>
<dbReference type="SUPFAM" id="SSF48371">
    <property type="entry name" value="ARM repeat"/>
    <property type="match status" value="1"/>
</dbReference>
<dbReference type="Gene3D" id="1.20.58.2220">
    <property type="entry name" value="Formin, FH2 domain"/>
    <property type="match status" value="1"/>
</dbReference>
<evidence type="ECO:0000313" key="11">
    <source>
        <dbReference type="EMBL" id="CCG20458.1"/>
    </source>
</evidence>
<evidence type="ECO:0000313" key="12">
    <source>
        <dbReference type="Proteomes" id="UP000005018"/>
    </source>
</evidence>
<keyword evidence="3" id="KW-0132">Cell division</keyword>
<keyword evidence="4 7" id="KW-0175">Coiled coil</keyword>
<feature type="compositionally biased region" description="Polar residues" evidence="8">
    <location>
        <begin position="1338"/>
        <end position="1350"/>
    </location>
</feature>
<dbReference type="PANTHER" id="PTHR47102">
    <property type="entry name" value="PROTEIN BNI1"/>
    <property type="match status" value="1"/>
</dbReference>
<dbReference type="Gene3D" id="1.25.10.10">
    <property type="entry name" value="Leucine-rich Repeat Variant"/>
    <property type="match status" value="1"/>
</dbReference>
<dbReference type="GO" id="GO:0003779">
    <property type="term" value="F:actin binding"/>
    <property type="evidence" value="ECO:0007669"/>
    <property type="project" value="InterPro"/>
</dbReference>
<dbReference type="Pfam" id="PF02181">
    <property type="entry name" value="FH2"/>
    <property type="match status" value="1"/>
</dbReference>
<comment type="similarity">
    <text evidence="6">Belongs to the formin homology family. BNI1 subfamily.</text>
</comment>
<feature type="coiled-coil region" evidence="7">
    <location>
        <begin position="546"/>
        <end position="620"/>
    </location>
</feature>
<evidence type="ECO:0000256" key="4">
    <source>
        <dbReference type="ARBA" id="ARBA00023054"/>
    </source>
</evidence>
<dbReference type="Pfam" id="PF06371">
    <property type="entry name" value="Drf_GBD"/>
    <property type="match status" value="1"/>
</dbReference>
<feature type="region of interest" description="Disordered" evidence="8">
    <location>
        <begin position="1328"/>
        <end position="1350"/>
    </location>
</feature>
<dbReference type="GO" id="GO:0000142">
    <property type="term" value="C:cellular bud neck contractile ring"/>
    <property type="evidence" value="ECO:0007669"/>
    <property type="project" value="UniProtKB-ARBA"/>
</dbReference>
<proteinExistence type="inferred from homology"/>
<organism evidence="11 12">
    <name type="scientific">Candida orthopsilosis (strain 90-125)</name>
    <name type="common">Yeast</name>
    <dbReference type="NCBI Taxonomy" id="1136231"/>
    <lineage>
        <taxon>Eukaryota</taxon>
        <taxon>Fungi</taxon>
        <taxon>Dikarya</taxon>
        <taxon>Ascomycota</taxon>
        <taxon>Saccharomycotina</taxon>
        <taxon>Pichiomycetes</taxon>
        <taxon>Debaryomycetaceae</taxon>
        <taxon>Candida/Lodderomyces clade</taxon>
        <taxon>Candida</taxon>
    </lineage>
</organism>
<evidence type="ECO:0000259" key="9">
    <source>
        <dbReference type="PROSITE" id="PS51232"/>
    </source>
</evidence>
<dbReference type="SUPFAM" id="SSF101447">
    <property type="entry name" value="Formin homology 2 domain (FH2 domain)"/>
    <property type="match status" value="1"/>
</dbReference>
<evidence type="ECO:0000256" key="5">
    <source>
        <dbReference type="ARBA" id="ARBA00023306"/>
    </source>
</evidence>
<dbReference type="GO" id="GO:0000920">
    <property type="term" value="P:septum digestion after cytokinesis"/>
    <property type="evidence" value="ECO:0007669"/>
    <property type="project" value="UniProtKB-ARBA"/>
</dbReference>
<dbReference type="KEGG" id="cot:CORT_0A00670"/>
<dbReference type="InterPro" id="IPR011989">
    <property type="entry name" value="ARM-like"/>
</dbReference>
<dbReference type="InterPro" id="IPR015425">
    <property type="entry name" value="FH2_Formin"/>
</dbReference>
<evidence type="ECO:0000256" key="3">
    <source>
        <dbReference type="ARBA" id="ARBA00022618"/>
    </source>
</evidence>
<dbReference type="PANTHER" id="PTHR47102:SF2">
    <property type="entry name" value="PROTEIN BNI1"/>
    <property type="match status" value="1"/>
</dbReference>
<dbReference type="InterPro" id="IPR010473">
    <property type="entry name" value="GTPase-bd"/>
</dbReference>